<gene>
    <name evidence="1" type="ORF">AVDCRST_MAG19-2788</name>
</gene>
<proteinExistence type="predicted"/>
<sequence>MTLTGPYDGEERLRPAMVARAGLRRIVGGRA</sequence>
<dbReference type="EMBL" id="CADCWL010000141">
    <property type="protein sequence ID" value="CAA9571172.1"/>
    <property type="molecule type" value="Genomic_DNA"/>
</dbReference>
<accession>A0A6J4VDN7</accession>
<name>A0A6J4VDN7_9BACT</name>
<evidence type="ECO:0000313" key="1">
    <source>
        <dbReference type="EMBL" id="CAA9571172.1"/>
    </source>
</evidence>
<protein>
    <submittedName>
        <fullName evidence="1">Uncharacterized protein</fullName>
    </submittedName>
</protein>
<organism evidence="1">
    <name type="scientific">uncultured Thermomicrobiales bacterium</name>
    <dbReference type="NCBI Taxonomy" id="1645740"/>
    <lineage>
        <taxon>Bacteria</taxon>
        <taxon>Pseudomonadati</taxon>
        <taxon>Thermomicrobiota</taxon>
        <taxon>Thermomicrobia</taxon>
        <taxon>Thermomicrobiales</taxon>
        <taxon>environmental samples</taxon>
    </lineage>
</organism>
<reference evidence="1" key="1">
    <citation type="submission" date="2020-02" db="EMBL/GenBank/DDBJ databases">
        <authorList>
            <person name="Meier V. D."/>
        </authorList>
    </citation>
    <scope>NUCLEOTIDE SEQUENCE</scope>
    <source>
        <strain evidence="1">AVDCRST_MAG19</strain>
    </source>
</reference>
<dbReference type="AlphaFoldDB" id="A0A6J4VDN7"/>